<dbReference type="STRING" id="142588.SAMN04488559_10189"/>
<organism evidence="4 5">
    <name type="scientific">Isobaculum melis</name>
    <dbReference type="NCBI Taxonomy" id="142588"/>
    <lineage>
        <taxon>Bacteria</taxon>
        <taxon>Bacillati</taxon>
        <taxon>Bacillota</taxon>
        <taxon>Bacilli</taxon>
        <taxon>Lactobacillales</taxon>
        <taxon>Carnobacteriaceae</taxon>
        <taxon>Isobaculum</taxon>
    </lineage>
</organism>
<evidence type="ECO:0000313" key="5">
    <source>
        <dbReference type="Proteomes" id="UP000198948"/>
    </source>
</evidence>
<dbReference type="PANTHER" id="PTHR30345:SF6">
    <property type="entry name" value="RIBOSE 5-PHOSPHATE ISOMERASE"/>
    <property type="match status" value="1"/>
</dbReference>
<dbReference type="GO" id="GO:0005988">
    <property type="term" value="P:lactose metabolic process"/>
    <property type="evidence" value="ECO:0007669"/>
    <property type="project" value="UniProtKB-KW"/>
</dbReference>
<keyword evidence="5" id="KW-1185">Reference proteome</keyword>
<dbReference type="Gene3D" id="3.40.1400.10">
    <property type="entry name" value="Sugar-phosphate isomerase, RpiB/LacA/LacB"/>
    <property type="match status" value="1"/>
</dbReference>
<evidence type="ECO:0000256" key="2">
    <source>
        <dbReference type="ARBA" id="ARBA00022736"/>
    </source>
</evidence>
<dbReference type="OrthoDB" id="1778624at2"/>
<evidence type="ECO:0000256" key="3">
    <source>
        <dbReference type="ARBA" id="ARBA00023235"/>
    </source>
</evidence>
<dbReference type="AlphaFoldDB" id="A0A1H9PRR4"/>
<name>A0A1H9PRR4_9LACT</name>
<dbReference type="InterPro" id="IPR036569">
    <property type="entry name" value="RpiB_LacA_LacB_sf"/>
</dbReference>
<accession>A0A1H9PRR4</accession>
<evidence type="ECO:0000313" key="4">
    <source>
        <dbReference type="EMBL" id="SER50790.1"/>
    </source>
</evidence>
<sequence length="215" mass="23831">MKIGVIQATSQKEKNELLFQTVHTATEERGFEVLNFGVFADETIEYSYVETALHISLLLASKAVDFIVTGCSSGQGMMLACNALPNVICGYTPTATDAYLFGRINDGNAVSIPLGLGFGWAGEIELKNIASNLFSEPFGVGYPVSDSQRKREDALLVKQFYEVSQKDILQIFPELDTSLLNKVLCRKNIIDYILSNSQHPELIQLICRLRDKSLK</sequence>
<keyword evidence="3 4" id="KW-0413">Isomerase</keyword>
<dbReference type="GO" id="GO:0016861">
    <property type="term" value="F:intramolecular oxidoreductase activity, interconverting aldoses and ketoses"/>
    <property type="evidence" value="ECO:0007669"/>
    <property type="project" value="UniProtKB-ARBA"/>
</dbReference>
<evidence type="ECO:0000256" key="1">
    <source>
        <dbReference type="ARBA" id="ARBA00008754"/>
    </source>
</evidence>
<dbReference type="InterPro" id="IPR003500">
    <property type="entry name" value="RpiB_LacA_LacB"/>
</dbReference>
<dbReference type="RefSeq" id="WP_092649248.1">
    <property type="nucleotide sequence ID" value="NZ_FOHA01000001.1"/>
</dbReference>
<dbReference type="Pfam" id="PF02502">
    <property type="entry name" value="LacAB_rpiB"/>
    <property type="match status" value="1"/>
</dbReference>
<dbReference type="EMBL" id="FOHA01000001">
    <property type="protein sequence ID" value="SER50790.1"/>
    <property type="molecule type" value="Genomic_DNA"/>
</dbReference>
<dbReference type="NCBIfam" id="NF006753">
    <property type="entry name" value="PRK09273.1"/>
    <property type="match status" value="1"/>
</dbReference>
<proteinExistence type="inferred from homology"/>
<gene>
    <name evidence="4" type="ORF">SAMN04488559_10189</name>
</gene>
<keyword evidence="2" id="KW-0423">Lactose metabolism</keyword>
<dbReference type="SUPFAM" id="SSF89623">
    <property type="entry name" value="Ribose/Galactose isomerase RpiB/AlsB"/>
    <property type="match status" value="1"/>
</dbReference>
<dbReference type="PANTHER" id="PTHR30345">
    <property type="entry name" value="RIBOSE-5-PHOSPHATE ISOMERASE B"/>
    <property type="match status" value="1"/>
</dbReference>
<reference evidence="4 5" key="1">
    <citation type="submission" date="2016-10" db="EMBL/GenBank/DDBJ databases">
        <authorList>
            <person name="de Groot N.N."/>
        </authorList>
    </citation>
    <scope>NUCLEOTIDE SEQUENCE [LARGE SCALE GENOMIC DNA]</scope>
    <source>
        <strain evidence="4 5">DSM 13760</strain>
    </source>
</reference>
<dbReference type="Proteomes" id="UP000198948">
    <property type="component" value="Unassembled WGS sequence"/>
</dbReference>
<protein>
    <submittedName>
        <fullName evidence="4">Ribose 5-phosphate isomerase RpiB</fullName>
    </submittedName>
</protein>
<comment type="similarity">
    <text evidence="1">Belongs to the LacAB/RpiB family.</text>
</comment>